<dbReference type="CDD" id="cd04670">
    <property type="entry name" value="NUDIX_ASFGF2_Nudt6"/>
    <property type="match status" value="1"/>
</dbReference>
<evidence type="ECO:0000313" key="6">
    <source>
        <dbReference type="Proteomes" id="UP000000226"/>
    </source>
</evidence>
<dbReference type="Gramene" id="ESW26043">
    <property type="protein sequence ID" value="ESW26043"/>
    <property type="gene ID" value="PHAVU_003G086900g"/>
</dbReference>
<dbReference type="PANTHER" id="PTHR13994:SF29">
    <property type="entry name" value="NUDIX HYDROLASE 2"/>
    <property type="match status" value="1"/>
</dbReference>
<dbReference type="SUPFAM" id="SSF55811">
    <property type="entry name" value="Nudix"/>
    <property type="match status" value="1"/>
</dbReference>
<dbReference type="FunFam" id="3.40.630.30:FF:000016">
    <property type="entry name" value="nudix hydrolase 2"/>
    <property type="match status" value="1"/>
</dbReference>
<dbReference type="Pfam" id="PF18290">
    <property type="entry name" value="Nudix_hydro"/>
    <property type="match status" value="1"/>
</dbReference>
<feature type="domain" description="Nudix hydrolase" evidence="4">
    <location>
        <begin position="103"/>
        <end position="233"/>
    </location>
</feature>
<dbReference type="InterPro" id="IPR020084">
    <property type="entry name" value="NUDIX_hydrolase_CS"/>
</dbReference>
<dbReference type="EMBL" id="CM002290">
    <property type="protein sequence ID" value="ESW26043.1"/>
    <property type="molecule type" value="Genomic_DNA"/>
</dbReference>
<dbReference type="PROSITE" id="PS00893">
    <property type="entry name" value="NUDIX_BOX"/>
    <property type="match status" value="1"/>
</dbReference>
<dbReference type="AlphaFoldDB" id="V7C9L5"/>
<dbReference type="InterPro" id="IPR015797">
    <property type="entry name" value="NUDIX_hydrolase-like_dom_sf"/>
</dbReference>
<sequence length="351" mass="40163">MTAEDQVPKIELLTWTDDEYGGVIVEMDKPMDSATLLSTLRASISHWKQLGKKGVWIKLPIYLVSLVEALVKEGFWYHHAEPKYLMLVYWIPDSADTIPANATHRVGVGSFVVNEKQEVLVVQEKSGHFQGSGAWKFPTGVVDQGEDICAAAVREVKEETGVDAEFLEVMAFRQSHMSFFEKSDLFFVCLLRPLSSDIQVQEVEIEAAKWMPFDEYAAQPIMEKYELMKYINDIYSAKIDGQYSGFTPVSTASNFSKKNIYLYLNAGGLKKRNSFETRCIMLMHPSIWFGKGKRKEYPKHTELHMDRILKNLKISSLLHFHSGAIQKRPVNTKLQTTRNYQIIDVFPLESF</sequence>
<dbReference type="Pfam" id="PF00293">
    <property type="entry name" value="NUDIX"/>
    <property type="match status" value="1"/>
</dbReference>
<dbReference type="Gene3D" id="3.90.79.10">
    <property type="entry name" value="Nucleoside Triphosphate Pyrophosphohydrolase"/>
    <property type="match status" value="1"/>
</dbReference>
<dbReference type="PRINTS" id="PR01356">
    <property type="entry name" value="GFGPROTEIN"/>
</dbReference>
<gene>
    <name evidence="5" type="ORF">PHAVU_003G086900g</name>
</gene>
<evidence type="ECO:0000259" key="4">
    <source>
        <dbReference type="PROSITE" id="PS51462"/>
    </source>
</evidence>
<dbReference type="eggNOG" id="KOG0648">
    <property type="taxonomic scope" value="Eukaryota"/>
</dbReference>
<keyword evidence="3" id="KW-0378">Hydrolase</keyword>
<dbReference type="Proteomes" id="UP000000226">
    <property type="component" value="Chromosome 3"/>
</dbReference>
<proteinExistence type="inferred from homology"/>
<protein>
    <recommendedName>
        <fullName evidence="4">Nudix hydrolase domain-containing protein</fullName>
    </recommendedName>
</protein>
<dbReference type="GO" id="GO:0046872">
    <property type="term" value="F:metal ion binding"/>
    <property type="evidence" value="ECO:0007669"/>
    <property type="project" value="UniProtKB-KW"/>
</dbReference>
<dbReference type="GO" id="GO:0047631">
    <property type="term" value="F:ADP-ribose diphosphatase activity"/>
    <property type="evidence" value="ECO:0007669"/>
    <property type="project" value="TreeGrafter"/>
</dbReference>
<evidence type="ECO:0000256" key="3">
    <source>
        <dbReference type="ARBA" id="ARBA00022801"/>
    </source>
</evidence>
<keyword evidence="6" id="KW-1185">Reference proteome</keyword>
<dbReference type="PANTHER" id="PTHR13994">
    <property type="entry name" value="NUDIX HYDROLASE RELATED"/>
    <property type="match status" value="1"/>
</dbReference>
<evidence type="ECO:0000313" key="5">
    <source>
        <dbReference type="EMBL" id="ESW26043.1"/>
    </source>
</evidence>
<dbReference type="InterPro" id="IPR040618">
    <property type="entry name" value="Pre-Nudix"/>
</dbReference>
<dbReference type="OrthoDB" id="447842at2759"/>
<organism evidence="5 6">
    <name type="scientific">Phaseolus vulgaris</name>
    <name type="common">Kidney bean</name>
    <name type="synonym">French bean</name>
    <dbReference type="NCBI Taxonomy" id="3885"/>
    <lineage>
        <taxon>Eukaryota</taxon>
        <taxon>Viridiplantae</taxon>
        <taxon>Streptophyta</taxon>
        <taxon>Embryophyta</taxon>
        <taxon>Tracheophyta</taxon>
        <taxon>Spermatophyta</taxon>
        <taxon>Magnoliopsida</taxon>
        <taxon>eudicotyledons</taxon>
        <taxon>Gunneridae</taxon>
        <taxon>Pentapetalae</taxon>
        <taxon>rosids</taxon>
        <taxon>fabids</taxon>
        <taxon>Fabales</taxon>
        <taxon>Fabaceae</taxon>
        <taxon>Papilionoideae</taxon>
        <taxon>50 kb inversion clade</taxon>
        <taxon>NPAAA clade</taxon>
        <taxon>indigoferoid/millettioid clade</taxon>
        <taxon>Phaseoleae</taxon>
        <taxon>Phaseolus</taxon>
    </lineage>
</organism>
<dbReference type="InterPro" id="IPR000086">
    <property type="entry name" value="NUDIX_hydrolase_dom"/>
</dbReference>
<dbReference type="GO" id="GO:0051287">
    <property type="term" value="F:NAD binding"/>
    <property type="evidence" value="ECO:0007669"/>
    <property type="project" value="TreeGrafter"/>
</dbReference>
<name>V7C9L5_PHAVU</name>
<comment type="similarity">
    <text evidence="1">Belongs to the Nudix hydrolase family.</text>
</comment>
<dbReference type="InterPro" id="IPR003293">
    <property type="entry name" value="Nudix_hydrolase6-like"/>
</dbReference>
<keyword evidence="2" id="KW-0479">Metal-binding</keyword>
<accession>V7C9L5</accession>
<evidence type="ECO:0000256" key="1">
    <source>
        <dbReference type="ARBA" id="ARBA00005582"/>
    </source>
</evidence>
<evidence type="ECO:0000256" key="2">
    <source>
        <dbReference type="ARBA" id="ARBA00022723"/>
    </source>
</evidence>
<dbReference type="FunFam" id="3.90.79.10:FF:000015">
    <property type="entry name" value="Nudix hydrolase 8"/>
    <property type="match status" value="1"/>
</dbReference>
<dbReference type="PROSITE" id="PS51462">
    <property type="entry name" value="NUDIX"/>
    <property type="match status" value="1"/>
</dbReference>
<dbReference type="Gene3D" id="3.40.630.30">
    <property type="match status" value="1"/>
</dbReference>
<reference evidence="6" key="1">
    <citation type="journal article" date="2014" name="Nat. Genet.">
        <title>A reference genome for common bean and genome-wide analysis of dual domestications.</title>
        <authorList>
            <person name="Schmutz J."/>
            <person name="McClean P.E."/>
            <person name="Mamidi S."/>
            <person name="Wu G.A."/>
            <person name="Cannon S.B."/>
            <person name="Grimwood J."/>
            <person name="Jenkins J."/>
            <person name="Shu S."/>
            <person name="Song Q."/>
            <person name="Chavarro C."/>
            <person name="Torres-Torres M."/>
            <person name="Geffroy V."/>
            <person name="Moghaddam S.M."/>
            <person name="Gao D."/>
            <person name="Abernathy B."/>
            <person name="Barry K."/>
            <person name="Blair M."/>
            <person name="Brick M.A."/>
            <person name="Chovatia M."/>
            <person name="Gepts P."/>
            <person name="Goodstein D.M."/>
            <person name="Gonzales M."/>
            <person name="Hellsten U."/>
            <person name="Hyten D.L."/>
            <person name="Jia G."/>
            <person name="Kelly J.D."/>
            <person name="Kudrna D."/>
            <person name="Lee R."/>
            <person name="Richard M.M."/>
            <person name="Miklas P.N."/>
            <person name="Osorno J.M."/>
            <person name="Rodrigues J."/>
            <person name="Thareau V."/>
            <person name="Urrea C.A."/>
            <person name="Wang M."/>
            <person name="Yu Y."/>
            <person name="Zhang M."/>
            <person name="Wing R.A."/>
            <person name="Cregan P.B."/>
            <person name="Rokhsar D.S."/>
            <person name="Jackson S.A."/>
        </authorList>
    </citation>
    <scope>NUCLEOTIDE SEQUENCE [LARGE SCALE GENOMIC DNA]</scope>
    <source>
        <strain evidence="6">cv. G19833</strain>
    </source>
</reference>
<dbReference type="PhylomeDB" id="V7C9L5"/>
<dbReference type="GO" id="GO:0035529">
    <property type="term" value="F:NADH pyrophosphatase activity"/>
    <property type="evidence" value="ECO:0007669"/>
    <property type="project" value="TreeGrafter"/>
</dbReference>